<keyword evidence="4 5" id="KW-0620">Polyamine biosynthesis</keyword>
<dbReference type="GO" id="GO:0005829">
    <property type="term" value="C:cytosol"/>
    <property type="evidence" value="ECO:0007669"/>
    <property type="project" value="TreeGrafter"/>
</dbReference>
<feature type="active site" description="Proton acceptor" evidence="5">
    <location>
        <position position="146"/>
    </location>
</feature>
<dbReference type="AlphaFoldDB" id="A0A162A6P8"/>
<name>A0A162A6P8_9GAMM</name>
<dbReference type="PANTHER" id="PTHR11558:SF11">
    <property type="entry name" value="SPERMIDINE SYNTHASE"/>
    <property type="match status" value="1"/>
</dbReference>
<dbReference type="InterPro" id="IPR030374">
    <property type="entry name" value="PABS"/>
</dbReference>
<dbReference type="SUPFAM" id="SSF53335">
    <property type="entry name" value="S-adenosyl-L-methionine-dependent methyltransferases"/>
    <property type="match status" value="1"/>
</dbReference>
<dbReference type="PATRIC" id="fig|1365253.3.peg.3756"/>
<protein>
    <recommendedName>
        <fullName evidence="6">PABS domain-containing protein</fullName>
    </recommendedName>
</protein>
<evidence type="ECO:0000313" key="7">
    <source>
        <dbReference type="EMBL" id="KZN44983.1"/>
    </source>
</evidence>
<dbReference type="InterPro" id="IPR029063">
    <property type="entry name" value="SAM-dependent_MTases_sf"/>
</dbReference>
<proteinExistence type="inferred from homology"/>
<dbReference type="OrthoDB" id="6213303at2"/>
<dbReference type="InterPro" id="IPR001045">
    <property type="entry name" value="Spermi_synthase"/>
</dbReference>
<accession>A0A162A6P8</accession>
<reference evidence="7 8" key="1">
    <citation type="submission" date="2013-07" db="EMBL/GenBank/DDBJ databases">
        <title>Comparative Genomic and Metabolomic Analysis of Twelve Strains of Pseudoalteromonas luteoviolacea.</title>
        <authorList>
            <person name="Vynne N.G."/>
            <person name="Mansson M."/>
            <person name="Gram L."/>
        </authorList>
    </citation>
    <scope>NUCLEOTIDE SEQUENCE [LARGE SCALE GENOMIC DNA]</scope>
    <source>
        <strain evidence="7 8">NCIMB 1942</strain>
    </source>
</reference>
<dbReference type="PROSITE" id="PS51006">
    <property type="entry name" value="PABS_2"/>
    <property type="match status" value="1"/>
</dbReference>
<keyword evidence="3" id="KW-0745">Spermidine biosynthesis</keyword>
<dbReference type="GO" id="GO:0004766">
    <property type="term" value="F:spermidine synthase activity"/>
    <property type="evidence" value="ECO:0007669"/>
    <property type="project" value="TreeGrafter"/>
</dbReference>
<evidence type="ECO:0000313" key="8">
    <source>
        <dbReference type="Proteomes" id="UP000076587"/>
    </source>
</evidence>
<dbReference type="Proteomes" id="UP000076587">
    <property type="component" value="Unassembled WGS sequence"/>
</dbReference>
<comment type="caution">
    <text evidence="7">The sequence shown here is derived from an EMBL/GenBank/DDBJ whole genome shotgun (WGS) entry which is preliminary data.</text>
</comment>
<comment type="similarity">
    <text evidence="1">Belongs to the spermidine/spermine synthase family.</text>
</comment>
<evidence type="ECO:0000256" key="3">
    <source>
        <dbReference type="ARBA" id="ARBA00023066"/>
    </source>
</evidence>
<gene>
    <name evidence="7" type="ORF">N482_02990</name>
</gene>
<dbReference type="GO" id="GO:0008295">
    <property type="term" value="P:spermidine biosynthetic process"/>
    <property type="evidence" value="ECO:0007669"/>
    <property type="project" value="UniProtKB-KW"/>
</dbReference>
<dbReference type="PANTHER" id="PTHR11558">
    <property type="entry name" value="SPERMIDINE/SPERMINE SYNTHASE"/>
    <property type="match status" value="1"/>
</dbReference>
<evidence type="ECO:0000256" key="2">
    <source>
        <dbReference type="ARBA" id="ARBA00022679"/>
    </source>
</evidence>
<organism evidence="7 8">
    <name type="scientific">Pseudoalteromonas luteoviolacea NCIMB 1942</name>
    <dbReference type="NCBI Taxonomy" id="1365253"/>
    <lineage>
        <taxon>Bacteria</taxon>
        <taxon>Pseudomonadati</taxon>
        <taxon>Pseudomonadota</taxon>
        <taxon>Gammaproteobacteria</taxon>
        <taxon>Alteromonadales</taxon>
        <taxon>Pseudoalteromonadaceae</taxon>
        <taxon>Pseudoalteromonas</taxon>
    </lineage>
</organism>
<keyword evidence="2 5" id="KW-0808">Transferase</keyword>
<dbReference type="EMBL" id="AUXT01000183">
    <property type="protein sequence ID" value="KZN44983.1"/>
    <property type="molecule type" value="Genomic_DNA"/>
</dbReference>
<sequence>MSKTTEQNNNLTCLAQVNDENRLFEVYENEDLRWLSIDGCVQTAMSLERPDALMFPHMLFMVLPLNVMHNVSRALELGLGGGGILRHLSTHFPKIQIEVVEYESTVIELYQRHFNPQQKNHTIHCMDARQFMSNFNSQPFDLIFVDVFDSEQPVPFMFEPDFYQDLKKHADNTGWIVLNTVLTSQTQLEQLHKILSETFLGTTIYGYKAEQFANFVWLISLDNTRLDPIWRAQALFELKL</sequence>
<dbReference type="NCBIfam" id="NF037959">
    <property type="entry name" value="MFS_SpdSyn"/>
    <property type="match status" value="1"/>
</dbReference>
<feature type="domain" description="PABS" evidence="6">
    <location>
        <begin position="1"/>
        <end position="222"/>
    </location>
</feature>
<dbReference type="Pfam" id="PF01564">
    <property type="entry name" value="Spermine_synth"/>
    <property type="match status" value="1"/>
</dbReference>
<evidence type="ECO:0000256" key="4">
    <source>
        <dbReference type="ARBA" id="ARBA00023115"/>
    </source>
</evidence>
<evidence type="ECO:0000259" key="6">
    <source>
        <dbReference type="PROSITE" id="PS51006"/>
    </source>
</evidence>
<evidence type="ECO:0000256" key="5">
    <source>
        <dbReference type="PROSITE-ProRule" id="PRU00354"/>
    </source>
</evidence>
<evidence type="ECO:0000256" key="1">
    <source>
        <dbReference type="ARBA" id="ARBA00007867"/>
    </source>
</evidence>
<dbReference type="Gene3D" id="3.40.50.150">
    <property type="entry name" value="Vaccinia Virus protein VP39"/>
    <property type="match status" value="1"/>
</dbReference>
<dbReference type="RefSeq" id="WP_063378181.1">
    <property type="nucleotide sequence ID" value="NZ_AUXT01000183.1"/>
</dbReference>